<dbReference type="GO" id="GO:0005544">
    <property type="term" value="F:calcium-dependent phospholipid binding"/>
    <property type="evidence" value="ECO:0007669"/>
    <property type="project" value="UniProtKB-KW"/>
</dbReference>
<evidence type="ECO:0000256" key="3">
    <source>
        <dbReference type="ARBA" id="ARBA00022837"/>
    </source>
</evidence>
<dbReference type="SUPFAM" id="SSF47874">
    <property type="entry name" value="Annexin"/>
    <property type="match status" value="1"/>
</dbReference>
<keyword evidence="3 6" id="KW-0106">Calcium</keyword>
<proteinExistence type="predicted"/>
<accession>A0A498JGG1</accession>
<feature type="binding site" evidence="6">
    <location>
        <position position="167"/>
    </location>
    <ligand>
        <name>Ca(2+)</name>
        <dbReference type="ChEBI" id="CHEBI:29108"/>
        <label>1</label>
    </ligand>
</feature>
<dbReference type="GO" id="GO:0005886">
    <property type="term" value="C:plasma membrane"/>
    <property type="evidence" value="ECO:0007669"/>
    <property type="project" value="TreeGrafter"/>
</dbReference>
<evidence type="ECO:0000313" key="8">
    <source>
        <dbReference type="Proteomes" id="UP000290289"/>
    </source>
</evidence>
<dbReference type="GO" id="GO:0009651">
    <property type="term" value="P:response to salt stress"/>
    <property type="evidence" value="ECO:0007669"/>
    <property type="project" value="TreeGrafter"/>
</dbReference>
<keyword evidence="2" id="KW-0677">Repeat</keyword>
<evidence type="ECO:0000256" key="4">
    <source>
        <dbReference type="ARBA" id="ARBA00023216"/>
    </source>
</evidence>
<dbReference type="GO" id="GO:0001786">
    <property type="term" value="F:phosphatidylserine binding"/>
    <property type="evidence" value="ECO:0007669"/>
    <property type="project" value="TreeGrafter"/>
</dbReference>
<dbReference type="PRINTS" id="PR01814">
    <property type="entry name" value="ANNEXINPLANT"/>
</dbReference>
<dbReference type="Proteomes" id="UP000290289">
    <property type="component" value="Chromosome 7"/>
</dbReference>
<dbReference type="PANTHER" id="PTHR10502:SF204">
    <property type="entry name" value="ANNEXIN"/>
    <property type="match status" value="1"/>
</dbReference>
<dbReference type="SMART" id="SM00335">
    <property type="entry name" value="ANX"/>
    <property type="match status" value="2"/>
</dbReference>
<evidence type="ECO:0000256" key="2">
    <source>
        <dbReference type="ARBA" id="ARBA00022737"/>
    </source>
</evidence>
<dbReference type="InterPro" id="IPR009118">
    <property type="entry name" value="AnnexinD_plant"/>
</dbReference>
<dbReference type="FunFam" id="1.10.220.10:FF:000001">
    <property type="entry name" value="Annexin"/>
    <property type="match status" value="1"/>
</dbReference>
<dbReference type="STRING" id="3750.A0A498JGG1"/>
<dbReference type="InterPro" id="IPR037104">
    <property type="entry name" value="Annexin_sf"/>
</dbReference>
<keyword evidence="4" id="KW-0041">Annexin</keyword>
<evidence type="ECO:0008006" key="9">
    <source>
        <dbReference type="Google" id="ProtNLM"/>
    </source>
</evidence>
<feature type="binding site" evidence="6">
    <location>
        <position position="127"/>
    </location>
    <ligand>
        <name>Ca(2+)</name>
        <dbReference type="ChEBI" id="CHEBI:29108"/>
        <label>1</label>
    </ligand>
</feature>
<dbReference type="GO" id="GO:0009414">
    <property type="term" value="P:response to water deprivation"/>
    <property type="evidence" value="ECO:0007669"/>
    <property type="project" value="TreeGrafter"/>
</dbReference>
<evidence type="ECO:0000256" key="6">
    <source>
        <dbReference type="PIRSR" id="PIRSR609118-1"/>
    </source>
</evidence>
<dbReference type="Pfam" id="PF00191">
    <property type="entry name" value="Annexin"/>
    <property type="match status" value="2"/>
</dbReference>
<dbReference type="PANTHER" id="PTHR10502">
    <property type="entry name" value="ANNEXIN"/>
    <property type="match status" value="1"/>
</dbReference>
<dbReference type="AlphaFoldDB" id="A0A498JGG1"/>
<dbReference type="GO" id="GO:0009408">
    <property type="term" value="P:response to heat"/>
    <property type="evidence" value="ECO:0007669"/>
    <property type="project" value="TreeGrafter"/>
</dbReference>
<keyword evidence="1 6" id="KW-0479">Metal-binding</keyword>
<keyword evidence="8" id="KW-1185">Reference proteome</keyword>
<evidence type="ECO:0000313" key="7">
    <source>
        <dbReference type="EMBL" id="RXH93897.1"/>
    </source>
</evidence>
<dbReference type="EMBL" id="RDQH01000333">
    <property type="protein sequence ID" value="RXH93897.1"/>
    <property type="molecule type" value="Genomic_DNA"/>
</dbReference>
<dbReference type="GO" id="GO:0005509">
    <property type="term" value="F:calcium ion binding"/>
    <property type="evidence" value="ECO:0007669"/>
    <property type="project" value="InterPro"/>
</dbReference>
<keyword evidence="5" id="KW-0111">Calcium/phospholipid-binding</keyword>
<feature type="binding site" evidence="6">
    <location>
        <position position="170"/>
    </location>
    <ligand>
        <name>Ca(2+)</name>
        <dbReference type="ChEBI" id="CHEBI:29108"/>
        <label>1</label>
    </ligand>
</feature>
<feature type="binding site" evidence="6">
    <location>
        <position position="129"/>
    </location>
    <ligand>
        <name>Ca(2+)</name>
        <dbReference type="ChEBI" id="CHEBI:29108"/>
        <label>1</label>
    </ligand>
</feature>
<dbReference type="InterPro" id="IPR018502">
    <property type="entry name" value="Annexin_repeat"/>
</dbReference>
<organism evidence="7 8">
    <name type="scientific">Malus domestica</name>
    <name type="common">Apple</name>
    <name type="synonym">Pyrus malus</name>
    <dbReference type="NCBI Taxonomy" id="3750"/>
    <lineage>
        <taxon>Eukaryota</taxon>
        <taxon>Viridiplantae</taxon>
        <taxon>Streptophyta</taxon>
        <taxon>Embryophyta</taxon>
        <taxon>Tracheophyta</taxon>
        <taxon>Spermatophyta</taxon>
        <taxon>Magnoliopsida</taxon>
        <taxon>eudicotyledons</taxon>
        <taxon>Gunneridae</taxon>
        <taxon>Pentapetalae</taxon>
        <taxon>rosids</taxon>
        <taxon>fabids</taxon>
        <taxon>Rosales</taxon>
        <taxon>Rosaceae</taxon>
        <taxon>Amygdaloideae</taxon>
        <taxon>Maleae</taxon>
        <taxon>Malus</taxon>
    </lineage>
</organism>
<dbReference type="GO" id="GO:0009409">
    <property type="term" value="P:response to cold"/>
    <property type="evidence" value="ECO:0007669"/>
    <property type="project" value="TreeGrafter"/>
</dbReference>
<reference evidence="7 8" key="1">
    <citation type="submission" date="2018-10" db="EMBL/GenBank/DDBJ databases">
        <title>A high-quality apple genome assembly.</title>
        <authorList>
            <person name="Hu J."/>
        </authorList>
    </citation>
    <scope>NUCLEOTIDE SEQUENCE [LARGE SCALE GENOMIC DNA]</scope>
    <source>
        <strain evidence="8">cv. HFTH1</strain>
        <tissue evidence="7">Young leaf</tissue>
    </source>
</reference>
<comment type="caution">
    <text evidence="7">The sequence shown here is derived from an EMBL/GenBank/DDBJ whole genome shotgun (WGS) entry which is preliminary data.</text>
</comment>
<gene>
    <name evidence="7" type="ORF">DVH24_015964</name>
</gene>
<evidence type="ECO:0000256" key="5">
    <source>
        <dbReference type="ARBA" id="ARBA00023302"/>
    </source>
</evidence>
<feature type="binding site" evidence="6">
    <location>
        <position position="169"/>
    </location>
    <ligand>
        <name>Ca(2+)</name>
        <dbReference type="ChEBI" id="CHEBI:29108"/>
        <label>1</label>
    </ligand>
</feature>
<sequence length="190" mass="21433">MAIKKSECNCNIIIEIATILSSEELLAVRKAYQVRYKHSLEEDLAAHTTVDIRKLLIALVTAYRYDGCAINSKLANSAAHILHDAIKDKSLLEEGGDGLQKALHVVLRFLNDPKKYFEKVLRNAVKRVGTDEDALTRVIVTRAERDLKDIKEVYYKKNSVPLDHAVAKETSGITRTSSLLCWGRKNENLR</sequence>
<dbReference type="GO" id="GO:0005737">
    <property type="term" value="C:cytoplasm"/>
    <property type="evidence" value="ECO:0007669"/>
    <property type="project" value="TreeGrafter"/>
</dbReference>
<protein>
    <recommendedName>
        <fullName evidence="9">Annexin</fullName>
    </recommendedName>
</protein>
<dbReference type="Gene3D" id="1.10.220.10">
    <property type="entry name" value="Annexin"/>
    <property type="match status" value="2"/>
</dbReference>
<name>A0A498JGG1_MALDO</name>
<evidence type="ECO:0000256" key="1">
    <source>
        <dbReference type="ARBA" id="ARBA00022723"/>
    </source>
</evidence>
<dbReference type="PROSITE" id="PS51897">
    <property type="entry name" value="ANNEXIN_2"/>
    <property type="match status" value="2"/>
</dbReference>